<dbReference type="Pfam" id="PF06325">
    <property type="entry name" value="PrmA"/>
    <property type="match status" value="1"/>
</dbReference>
<evidence type="ECO:0000256" key="5">
    <source>
        <dbReference type="ARBA" id="ARBA00022691"/>
    </source>
</evidence>
<dbReference type="GO" id="GO:0032259">
    <property type="term" value="P:methylation"/>
    <property type="evidence" value="ECO:0007669"/>
    <property type="project" value="UniProtKB-KW"/>
</dbReference>
<reference evidence="7 8" key="1">
    <citation type="submission" date="2016-11" db="EMBL/GenBank/DDBJ databases">
        <authorList>
            <person name="Jaros S."/>
            <person name="Januszkiewicz K."/>
            <person name="Wedrychowicz H."/>
        </authorList>
    </citation>
    <scope>NUCLEOTIDE SEQUENCE [LARGE SCALE GENOMIC DNA]</scope>
    <source>
        <strain evidence="7 8">DSM 22153</strain>
    </source>
</reference>
<dbReference type="InterPro" id="IPR029063">
    <property type="entry name" value="SAM-dependent_MTases_sf"/>
</dbReference>
<evidence type="ECO:0000256" key="1">
    <source>
        <dbReference type="ARBA" id="ARBA00009741"/>
    </source>
</evidence>
<comment type="similarity">
    <text evidence="1 6">Belongs to the methyltransferase superfamily. PrmA family.</text>
</comment>
<dbReference type="InterPro" id="IPR004498">
    <property type="entry name" value="Ribosomal_PrmA_MeTrfase"/>
</dbReference>
<dbReference type="EC" id="2.1.1.-" evidence="6"/>
<evidence type="ECO:0000256" key="2">
    <source>
        <dbReference type="ARBA" id="ARBA00022490"/>
    </source>
</evidence>
<feature type="binding site" evidence="6">
    <location>
        <position position="136"/>
    </location>
    <ligand>
        <name>S-adenosyl-L-methionine</name>
        <dbReference type="ChEBI" id="CHEBI:59789"/>
    </ligand>
</feature>
<dbReference type="CDD" id="cd02440">
    <property type="entry name" value="AdoMet_MTases"/>
    <property type="match status" value="1"/>
</dbReference>
<feature type="binding site" evidence="6">
    <location>
        <position position="228"/>
    </location>
    <ligand>
        <name>S-adenosyl-L-methionine</name>
        <dbReference type="ChEBI" id="CHEBI:59789"/>
    </ligand>
</feature>
<comment type="function">
    <text evidence="6">Methylates ribosomal protein L11.</text>
</comment>
<dbReference type="InterPro" id="IPR050078">
    <property type="entry name" value="Ribosomal_L11_MeTrfase_PrmA"/>
</dbReference>
<dbReference type="GO" id="GO:0008276">
    <property type="term" value="F:protein methyltransferase activity"/>
    <property type="evidence" value="ECO:0007669"/>
    <property type="project" value="UniProtKB-UniRule"/>
</dbReference>
<dbReference type="Gene3D" id="3.40.50.150">
    <property type="entry name" value="Vaccinia Virus protein VP39"/>
    <property type="match status" value="1"/>
</dbReference>
<dbReference type="AlphaFoldDB" id="A0A1M7H1S3"/>
<organism evidence="7 8">
    <name type="scientific">Roseibium suaedae</name>
    <dbReference type="NCBI Taxonomy" id="735517"/>
    <lineage>
        <taxon>Bacteria</taxon>
        <taxon>Pseudomonadati</taxon>
        <taxon>Pseudomonadota</taxon>
        <taxon>Alphaproteobacteria</taxon>
        <taxon>Hyphomicrobiales</taxon>
        <taxon>Stappiaceae</taxon>
        <taxon>Roseibium</taxon>
    </lineage>
</organism>
<dbReference type="GO" id="GO:0005737">
    <property type="term" value="C:cytoplasm"/>
    <property type="evidence" value="ECO:0007669"/>
    <property type="project" value="UniProtKB-SubCell"/>
</dbReference>
<dbReference type="PANTHER" id="PTHR43648">
    <property type="entry name" value="ELECTRON TRANSFER FLAVOPROTEIN BETA SUBUNIT LYSINE METHYLTRANSFERASE"/>
    <property type="match status" value="1"/>
</dbReference>
<comment type="catalytic activity">
    <reaction evidence="6">
        <text>L-lysyl-[protein] + 3 S-adenosyl-L-methionine = N(6),N(6),N(6)-trimethyl-L-lysyl-[protein] + 3 S-adenosyl-L-homocysteine + 3 H(+)</text>
        <dbReference type="Rhea" id="RHEA:54192"/>
        <dbReference type="Rhea" id="RHEA-COMP:9752"/>
        <dbReference type="Rhea" id="RHEA-COMP:13826"/>
        <dbReference type="ChEBI" id="CHEBI:15378"/>
        <dbReference type="ChEBI" id="CHEBI:29969"/>
        <dbReference type="ChEBI" id="CHEBI:57856"/>
        <dbReference type="ChEBI" id="CHEBI:59789"/>
        <dbReference type="ChEBI" id="CHEBI:61961"/>
    </reaction>
</comment>
<dbReference type="GO" id="GO:0005840">
    <property type="term" value="C:ribosome"/>
    <property type="evidence" value="ECO:0007669"/>
    <property type="project" value="UniProtKB-KW"/>
</dbReference>
<accession>A0A1M7H1S3</accession>
<keyword evidence="4 6" id="KW-0808">Transferase</keyword>
<protein>
    <recommendedName>
        <fullName evidence="6">Ribosomal protein L11 methyltransferase</fullName>
        <shortName evidence="6">L11 Mtase</shortName>
        <ecNumber evidence="6">2.1.1.-</ecNumber>
    </recommendedName>
</protein>
<feature type="binding site" evidence="6">
    <location>
        <position position="159"/>
    </location>
    <ligand>
        <name>S-adenosyl-L-methionine</name>
        <dbReference type="ChEBI" id="CHEBI:59789"/>
    </ligand>
</feature>
<keyword evidence="2 6" id="KW-0963">Cytoplasm</keyword>
<evidence type="ECO:0000256" key="3">
    <source>
        <dbReference type="ARBA" id="ARBA00022603"/>
    </source>
</evidence>
<keyword evidence="3 6" id="KW-0489">Methyltransferase</keyword>
<evidence type="ECO:0000256" key="6">
    <source>
        <dbReference type="HAMAP-Rule" id="MF_00735"/>
    </source>
</evidence>
<keyword evidence="7" id="KW-0687">Ribonucleoprotein</keyword>
<dbReference type="HAMAP" id="MF_00735">
    <property type="entry name" value="Methyltr_PrmA"/>
    <property type="match status" value="1"/>
</dbReference>
<feature type="binding site" evidence="6">
    <location>
        <position position="181"/>
    </location>
    <ligand>
        <name>S-adenosyl-L-methionine</name>
        <dbReference type="ChEBI" id="CHEBI:59789"/>
    </ligand>
</feature>
<dbReference type="SUPFAM" id="SSF53335">
    <property type="entry name" value="S-adenosyl-L-methionine-dependent methyltransferases"/>
    <property type="match status" value="1"/>
</dbReference>
<dbReference type="RefSeq" id="WP_073012654.1">
    <property type="nucleotide sequence ID" value="NZ_FRBW01000002.1"/>
</dbReference>
<dbReference type="EMBL" id="FRBW01000002">
    <property type="protein sequence ID" value="SHM22047.1"/>
    <property type="molecule type" value="Genomic_DNA"/>
</dbReference>
<dbReference type="STRING" id="735517.SAMN05444272_2073"/>
<keyword evidence="8" id="KW-1185">Reference proteome</keyword>
<name>A0A1M7H1S3_9HYPH</name>
<dbReference type="NCBIfam" id="NF001784">
    <property type="entry name" value="PRK00517.2-1"/>
    <property type="match status" value="1"/>
</dbReference>
<dbReference type="Proteomes" id="UP000186002">
    <property type="component" value="Unassembled WGS sequence"/>
</dbReference>
<keyword evidence="7" id="KW-0689">Ribosomal protein</keyword>
<dbReference type="PANTHER" id="PTHR43648:SF1">
    <property type="entry name" value="ELECTRON TRANSFER FLAVOPROTEIN BETA SUBUNIT LYSINE METHYLTRANSFERASE"/>
    <property type="match status" value="1"/>
</dbReference>
<evidence type="ECO:0000313" key="8">
    <source>
        <dbReference type="Proteomes" id="UP000186002"/>
    </source>
</evidence>
<dbReference type="OrthoDB" id="9785995at2"/>
<proteinExistence type="inferred from homology"/>
<evidence type="ECO:0000313" key="7">
    <source>
        <dbReference type="EMBL" id="SHM22047.1"/>
    </source>
</evidence>
<evidence type="ECO:0000256" key="4">
    <source>
        <dbReference type="ARBA" id="ARBA00022679"/>
    </source>
</evidence>
<sequence>MQTVRVRIPAAELEAKRIADVLERAFEDDGFPVTIFESSADGKTWTAEVLVFDLEPDEAADLVRDRVGSDGFAAPVHAEILPDQNWVAKSLEGLAPVRAGRFVVHGAHDRGKVPAGCLGLEIEAALAFGTGHHGTTAGCLEEISRLMTRRQFHRVLDLGTGTGVLAIAVARLTRQFVLATDIDPVATQTAAENARLNGVGPLVSTFTANGMDDRRFGEFGPFDLVVANILARPLMKMAKSIAAQMTPVSTLVLSGLRVEDGPRILFAYRAQGFHLVKRGEKNGWLTLTLTRGQQDA</sequence>
<gene>
    <name evidence="6" type="primary">prmA</name>
    <name evidence="7" type="ORF">SAMN05444272_2073</name>
</gene>
<keyword evidence="5 6" id="KW-0949">S-adenosyl-L-methionine</keyword>
<comment type="subcellular location">
    <subcellularLocation>
        <location evidence="6">Cytoplasm</location>
    </subcellularLocation>
</comment>